<dbReference type="GO" id="GO:0071108">
    <property type="term" value="P:protein K48-linked deubiquitination"/>
    <property type="evidence" value="ECO:0007669"/>
    <property type="project" value="TreeGrafter"/>
</dbReference>
<dbReference type="AlphaFoldDB" id="G0NAE4"/>
<dbReference type="PANTHER" id="PTHR18063">
    <property type="entry name" value="NF-E2 INDUCIBLE PROTEIN"/>
    <property type="match status" value="1"/>
</dbReference>
<evidence type="ECO:0000259" key="4">
    <source>
        <dbReference type="Pfam" id="PF04424"/>
    </source>
</evidence>
<evidence type="ECO:0000256" key="1">
    <source>
        <dbReference type="ARBA" id="ARBA00006616"/>
    </source>
</evidence>
<dbReference type="FunCoup" id="G0NAE4">
    <property type="interactions" value="1922"/>
</dbReference>
<dbReference type="GO" id="GO:0140934">
    <property type="term" value="F:histone deubiquitinase activity"/>
    <property type="evidence" value="ECO:0007669"/>
    <property type="project" value="UniProtKB-UniRule"/>
</dbReference>
<dbReference type="GO" id="GO:0071944">
    <property type="term" value="C:cell periphery"/>
    <property type="evidence" value="ECO:0007669"/>
    <property type="project" value="TreeGrafter"/>
</dbReference>
<evidence type="ECO:0000256" key="3">
    <source>
        <dbReference type="SAM" id="MobiDB-lite"/>
    </source>
</evidence>
<reference evidence="6" key="1">
    <citation type="submission" date="2011-07" db="EMBL/GenBank/DDBJ databases">
        <authorList>
            <consortium name="Caenorhabditis brenneri Sequencing and Analysis Consortium"/>
            <person name="Wilson R.K."/>
        </authorList>
    </citation>
    <scope>NUCLEOTIDE SEQUENCE [LARGE SCALE GENOMIC DNA]</scope>
    <source>
        <strain evidence="6">PB2801</strain>
    </source>
</reference>
<evidence type="ECO:0000313" key="5">
    <source>
        <dbReference type="EMBL" id="EGT56147.1"/>
    </source>
</evidence>
<dbReference type="Proteomes" id="UP000008068">
    <property type="component" value="Unassembled WGS sequence"/>
</dbReference>
<dbReference type="EMBL" id="GL379854">
    <property type="protein sequence ID" value="EGT56147.1"/>
    <property type="molecule type" value="Genomic_DNA"/>
</dbReference>
<dbReference type="GO" id="GO:1990380">
    <property type="term" value="F:K48-linked deubiquitinase activity"/>
    <property type="evidence" value="ECO:0007669"/>
    <property type="project" value="UniProtKB-UniRule"/>
</dbReference>
<dbReference type="OMA" id="ESENYML"/>
<dbReference type="InterPro" id="IPR033979">
    <property type="entry name" value="MINDY_domain"/>
</dbReference>
<dbReference type="GO" id="GO:0005829">
    <property type="term" value="C:cytosol"/>
    <property type="evidence" value="ECO:0007669"/>
    <property type="project" value="TreeGrafter"/>
</dbReference>
<dbReference type="InterPro" id="IPR007518">
    <property type="entry name" value="MINDY"/>
</dbReference>
<dbReference type="STRING" id="135651.G0NAE4"/>
<dbReference type="eggNOG" id="KOG2427">
    <property type="taxonomic scope" value="Eukaryota"/>
</dbReference>
<dbReference type="GO" id="GO:0006508">
    <property type="term" value="P:proteolysis"/>
    <property type="evidence" value="ECO:0007669"/>
    <property type="project" value="UniProtKB-KW"/>
</dbReference>
<gene>
    <name evidence="5" type="ORF">CAEBREN_19038</name>
</gene>
<dbReference type="Pfam" id="PF04424">
    <property type="entry name" value="MINDY_DUB"/>
    <property type="match status" value="1"/>
</dbReference>
<organism evidence="6">
    <name type="scientific">Caenorhabditis brenneri</name>
    <name type="common">Nematode worm</name>
    <dbReference type="NCBI Taxonomy" id="135651"/>
    <lineage>
        <taxon>Eukaryota</taxon>
        <taxon>Metazoa</taxon>
        <taxon>Ecdysozoa</taxon>
        <taxon>Nematoda</taxon>
        <taxon>Chromadorea</taxon>
        <taxon>Rhabditida</taxon>
        <taxon>Rhabditina</taxon>
        <taxon>Rhabditomorpha</taxon>
        <taxon>Rhabditoidea</taxon>
        <taxon>Rhabditidae</taxon>
        <taxon>Peloderinae</taxon>
        <taxon>Caenorhabditis</taxon>
    </lineage>
</organism>
<dbReference type="OrthoDB" id="10261212at2759"/>
<feature type="region of interest" description="Disordered" evidence="3">
    <location>
        <begin position="320"/>
        <end position="372"/>
    </location>
</feature>
<dbReference type="GO" id="GO:0004843">
    <property type="term" value="F:cysteine-type deubiquitinase activity"/>
    <property type="evidence" value="ECO:0007669"/>
    <property type="project" value="UniProtKB-UniRule"/>
</dbReference>
<feature type="domain" description="MINDY deubiquitinase" evidence="4">
    <location>
        <begin position="46"/>
        <end position="288"/>
    </location>
</feature>
<comment type="function">
    <text evidence="2">Hydrolase that can specifically remove 'Lys-48'-linked conjugated ubiquitin from proteins. Has exodeubiquitinase activity and has a preference for long polyubiquitin chains. May play a regulatory role at the level of protein turnover.</text>
</comment>
<dbReference type="GO" id="GO:0016807">
    <property type="term" value="F:cysteine-type carboxypeptidase activity"/>
    <property type="evidence" value="ECO:0007669"/>
    <property type="project" value="TreeGrafter"/>
</dbReference>
<feature type="compositionally biased region" description="Low complexity" evidence="3">
    <location>
        <begin position="325"/>
        <end position="341"/>
    </location>
</feature>
<dbReference type="HOGENOM" id="CLU_039666_0_0_1"/>
<dbReference type="InParanoid" id="G0NAE4"/>
<sequence length="372" mass="41511">MSSPDENSPERAPKTAEIAENSKNETNPEEPDKTTTGADVSTETRYFKTKKIRFGPLEYQIVTQNTNGPCPLIAIINALVLKGKVVIAAGETASSTELLTILTNFILTLEPPDNKTKETFEKNFAGVMNLMDKLLTGLNVNVKFSDVDAFEFTETLSLFDIVSLKLYHVWLPDPQFPEMYKLISSLNYNELTTRLVDREESVEWILMDTFHQDTKFQCTFHGLATLMEKMHDGELAVLFHNDHFSTIFKRRDEIFKLVSDVGYANEPAIVWETFSSVDGDCIFVNCDFGNFKPIPPPVLCSPGSSSSAVIRTSEIQEEIGEEALPTTRTPSTQTPPSTQPRGGNGGRPPHATVTPRQSQERKSDTKNNCSLM</sequence>
<keyword evidence="2" id="KW-0378">Hydrolase</keyword>
<dbReference type="PANTHER" id="PTHR18063:SF6">
    <property type="entry name" value="UBIQUITIN CARBOXYL-TERMINAL HYDROLASE"/>
    <property type="match status" value="1"/>
</dbReference>
<keyword evidence="2" id="KW-0833">Ubl conjugation pathway</keyword>
<accession>G0NAE4</accession>
<comment type="catalytic activity">
    <reaction evidence="2">
        <text>Thiol-dependent hydrolysis of ester, thioester, amide, peptide and isopeptide bonds formed by the C-terminal Gly of ubiquitin (a 76-residue protein attached to proteins as an intracellular targeting signal).</text>
        <dbReference type="EC" id="3.4.19.12"/>
    </reaction>
</comment>
<name>G0NAE4_CAEBE</name>
<keyword evidence="2" id="KW-0788">Thiol protease</keyword>
<dbReference type="EC" id="3.4.19.12" evidence="2"/>
<comment type="similarity">
    <text evidence="1 2">Belongs to the MINDY deubiquitinase family. FAM63 subfamily.</text>
</comment>
<evidence type="ECO:0000313" key="6">
    <source>
        <dbReference type="Proteomes" id="UP000008068"/>
    </source>
</evidence>
<evidence type="ECO:0000256" key="2">
    <source>
        <dbReference type="RuleBase" id="RU367139"/>
    </source>
</evidence>
<dbReference type="GO" id="GO:0036435">
    <property type="term" value="F:K48-linked polyubiquitin modification-dependent protein binding"/>
    <property type="evidence" value="ECO:0007669"/>
    <property type="project" value="UniProtKB-UniRule"/>
</dbReference>
<proteinExistence type="inferred from homology"/>
<protein>
    <recommendedName>
        <fullName evidence="2">Ubiquitin carboxyl-terminal hydrolase</fullName>
        <ecNumber evidence="2">3.4.19.12</ecNumber>
    </recommendedName>
</protein>
<keyword evidence="2" id="KW-0645">Protease</keyword>
<keyword evidence="6" id="KW-1185">Reference proteome</keyword>
<feature type="region of interest" description="Disordered" evidence="3">
    <location>
        <begin position="1"/>
        <end position="42"/>
    </location>
</feature>